<feature type="non-terminal residue" evidence="1">
    <location>
        <position position="67"/>
    </location>
</feature>
<dbReference type="AlphaFoldDB" id="A0A1A8RR74"/>
<sequence>GLVEHMMLKSEPMGTSDPCFMALETPTVEEEREICGSTNKSVTLSIPLFPSHSPSPEYKNINFVLVT</sequence>
<protein>
    <submittedName>
        <fullName evidence="1">Uncharacterized protein</fullName>
    </submittedName>
</protein>
<dbReference type="EMBL" id="HAEH01018782">
    <property type="protein sequence ID" value="SBS08222.1"/>
    <property type="molecule type" value="Transcribed_RNA"/>
</dbReference>
<reference evidence="1" key="2">
    <citation type="submission" date="2016-06" db="EMBL/GenBank/DDBJ databases">
        <title>The genome of a short-lived fish provides insights into sex chromosome evolution and the genetic control of aging.</title>
        <authorList>
            <person name="Reichwald K."/>
            <person name="Felder M."/>
            <person name="Petzold A."/>
            <person name="Koch P."/>
            <person name="Groth M."/>
            <person name="Platzer M."/>
        </authorList>
    </citation>
    <scope>NUCLEOTIDE SEQUENCE</scope>
    <source>
        <tissue evidence="1">Brain</tissue>
    </source>
</reference>
<evidence type="ECO:0000313" key="1">
    <source>
        <dbReference type="EMBL" id="SBS08222.1"/>
    </source>
</evidence>
<name>A0A1A8RR74_9TELE</name>
<feature type="non-terminal residue" evidence="1">
    <location>
        <position position="1"/>
    </location>
</feature>
<proteinExistence type="predicted"/>
<reference evidence="1" key="1">
    <citation type="submission" date="2016-05" db="EMBL/GenBank/DDBJ databases">
        <authorList>
            <person name="Lavstsen T."/>
            <person name="Jespersen J.S."/>
        </authorList>
    </citation>
    <scope>NUCLEOTIDE SEQUENCE</scope>
    <source>
        <tissue evidence="1">Brain</tissue>
    </source>
</reference>
<organism evidence="1">
    <name type="scientific">Nothobranchius rachovii</name>
    <name type="common">bluefin notho</name>
    <dbReference type="NCBI Taxonomy" id="451742"/>
    <lineage>
        <taxon>Eukaryota</taxon>
        <taxon>Metazoa</taxon>
        <taxon>Chordata</taxon>
        <taxon>Craniata</taxon>
        <taxon>Vertebrata</taxon>
        <taxon>Euteleostomi</taxon>
        <taxon>Actinopterygii</taxon>
        <taxon>Neopterygii</taxon>
        <taxon>Teleostei</taxon>
        <taxon>Neoteleostei</taxon>
        <taxon>Acanthomorphata</taxon>
        <taxon>Ovalentaria</taxon>
        <taxon>Atherinomorphae</taxon>
        <taxon>Cyprinodontiformes</taxon>
        <taxon>Nothobranchiidae</taxon>
        <taxon>Nothobranchius</taxon>
    </lineage>
</organism>
<gene>
    <name evidence="1" type="primary">OLA.14215</name>
</gene>
<accession>A0A1A8RR74</accession>